<reference evidence="1" key="2">
    <citation type="journal article" date="2015" name="Data Brief">
        <title>Shoot transcriptome of the giant reed, Arundo donax.</title>
        <authorList>
            <person name="Barrero R.A."/>
            <person name="Guerrero F.D."/>
            <person name="Moolhuijzen P."/>
            <person name="Goolsby J.A."/>
            <person name="Tidwell J."/>
            <person name="Bellgard S.E."/>
            <person name="Bellgard M.I."/>
        </authorList>
    </citation>
    <scope>NUCLEOTIDE SEQUENCE</scope>
    <source>
        <tissue evidence="1">Shoot tissue taken approximately 20 cm above the soil surface</tissue>
    </source>
</reference>
<accession>A0A0A9AR45</accession>
<dbReference type="AlphaFoldDB" id="A0A0A9AR45"/>
<evidence type="ECO:0000313" key="1">
    <source>
        <dbReference type="EMBL" id="JAD49547.1"/>
    </source>
</evidence>
<sequence length="42" mass="4853">MSQKRLNGLTICCIKKNILDNIDLDIVLNNFASRNARRNCFL</sequence>
<organism evidence="1">
    <name type="scientific">Arundo donax</name>
    <name type="common">Giant reed</name>
    <name type="synonym">Donax arundinaceus</name>
    <dbReference type="NCBI Taxonomy" id="35708"/>
    <lineage>
        <taxon>Eukaryota</taxon>
        <taxon>Viridiplantae</taxon>
        <taxon>Streptophyta</taxon>
        <taxon>Embryophyta</taxon>
        <taxon>Tracheophyta</taxon>
        <taxon>Spermatophyta</taxon>
        <taxon>Magnoliopsida</taxon>
        <taxon>Liliopsida</taxon>
        <taxon>Poales</taxon>
        <taxon>Poaceae</taxon>
        <taxon>PACMAD clade</taxon>
        <taxon>Arundinoideae</taxon>
        <taxon>Arundineae</taxon>
        <taxon>Arundo</taxon>
    </lineage>
</organism>
<reference evidence="1" key="1">
    <citation type="submission" date="2014-09" db="EMBL/GenBank/DDBJ databases">
        <authorList>
            <person name="Magalhaes I.L.F."/>
            <person name="Oliveira U."/>
            <person name="Santos F.R."/>
            <person name="Vidigal T.H.D.A."/>
            <person name="Brescovit A.D."/>
            <person name="Santos A.J."/>
        </authorList>
    </citation>
    <scope>NUCLEOTIDE SEQUENCE</scope>
    <source>
        <tissue evidence="1">Shoot tissue taken approximately 20 cm above the soil surface</tissue>
    </source>
</reference>
<name>A0A0A9AR45_ARUDO</name>
<protein>
    <submittedName>
        <fullName evidence="1">Uncharacterized protein</fullName>
    </submittedName>
</protein>
<dbReference type="EMBL" id="GBRH01248348">
    <property type="protein sequence ID" value="JAD49547.1"/>
    <property type="molecule type" value="Transcribed_RNA"/>
</dbReference>
<proteinExistence type="predicted"/>